<feature type="coiled-coil region" evidence="4">
    <location>
        <begin position="157"/>
        <end position="232"/>
    </location>
</feature>
<dbReference type="EMBL" id="FNFY01000026">
    <property type="protein sequence ID" value="SDL15603.1"/>
    <property type="molecule type" value="Genomic_DNA"/>
</dbReference>
<reference evidence="7" key="1">
    <citation type="submission" date="2016-10" db="EMBL/GenBank/DDBJ databases">
        <authorList>
            <person name="Varghese N."/>
            <person name="Submissions S."/>
        </authorList>
    </citation>
    <scope>NUCLEOTIDE SEQUENCE [LARGE SCALE GENOMIC DNA]</scope>
    <source>
        <strain evidence="7">CGMCC 1.8895</strain>
    </source>
</reference>
<keyword evidence="2" id="KW-0547">Nucleotide-binding</keyword>
<keyword evidence="7" id="KW-1185">Reference proteome</keyword>
<evidence type="ECO:0000259" key="5">
    <source>
        <dbReference type="PROSITE" id="PS50893"/>
    </source>
</evidence>
<dbReference type="Pfam" id="PF12848">
    <property type="entry name" value="ABC_tran_Xtn"/>
    <property type="match status" value="1"/>
</dbReference>
<dbReference type="InterPro" id="IPR003593">
    <property type="entry name" value="AAA+_ATPase"/>
</dbReference>
<sequence>MLEINYVKLEINGETLLKAENLKIHENKTIGLIGRNGSGKTTLFNHILRNPDHFTDETIQLIPQIKDSDLEKSGGETTQLYLNQTLNHDVGIMLLDEPTTHLDEQNSEALVKKLQLINNIKIIASHDREFLNRTADEIWAVEDKEIKAYPGNYDKYKALKEQQLERAEEEYKQYRNKKAQLENAIAGKKKQAHQANRVLDNKIETPYYNKKQKNLHQVAKGMQSRLDQLEKKEKPRTEKEVRFHTQSMESLGNKTIIRIEHENIKRSGRDIIKEGSLFVKAGEKIAITGRNGSGKTTLLNHIHEKYKDSTLKIGYFYQQLELLVDDKSILENIMETSIYDETTVRTVLARLGIRREAVHKKIHVISGGERVKVQLVKILMSDIQVLMLDEPTNFLDIHSVEAFENMLIDHPATIILVSHDKVLRDNVTETVYTIEDGSLISDQTAEPVDSVEEQLMLIENKISDVLGRLSLEPSEELDQEFNRLIKEKRVLKDKEDERRQ</sequence>
<evidence type="ECO:0000256" key="2">
    <source>
        <dbReference type="ARBA" id="ARBA00022741"/>
    </source>
</evidence>
<dbReference type="STRING" id="576118.SAMN05216216_12611"/>
<evidence type="ECO:0000313" key="7">
    <source>
        <dbReference type="Proteomes" id="UP000199008"/>
    </source>
</evidence>
<dbReference type="Pfam" id="PF00005">
    <property type="entry name" value="ABC_tran"/>
    <property type="match status" value="2"/>
</dbReference>
<dbReference type="InterPro" id="IPR032781">
    <property type="entry name" value="ABC_tran_Xtn"/>
</dbReference>
<organism evidence="6 7">
    <name type="scientific">Lacicoccus qingdaonensis</name>
    <dbReference type="NCBI Taxonomy" id="576118"/>
    <lineage>
        <taxon>Bacteria</taxon>
        <taxon>Bacillati</taxon>
        <taxon>Bacillota</taxon>
        <taxon>Bacilli</taxon>
        <taxon>Bacillales</taxon>
        <taxon>Salinicoccaceae</taxon>
        <taxon>Lacicoccus</taxon>
    </lineage>
</organism>
<dbReference type="PANTHER" id="PTHR19211:SF100">
    <property type="entry name" value="RIBOSOME PROTECTION PROTEIN VMLR"/>
    <property type="match status" value="1"/>
</dbReference>
<dbReference type="PANTHER" id="PTHR19211">
    <property type="entry name" value="ATP-BINDING TRANSPORT PROTEIN-RELATED"/>
    <property type="match status" value="1"/>
</dbReference>
<dbReference type="Gene3D" id="3.40.50.300">
    <property type="entry name" value="P-loop containing nucleotide triphosphate hydrolases"/>
    <property type="match status" value="3"/>
</dbReference>
<dbReference type="AlphaFoldDB" id="A0A1G9HSQ8"/>
<dbReference type="PROSITE" id="PS50893">
    <property type="entry name" value="ABC_TRANSPORTER_2"/>
    <property type="match status" value="1"/>
</dbReference>
<accession>A0A1G9HSQ8</accession>
<gene>
    <name evidence="6" type="ORF">SAMN05216216_12611</name>
</gene>
<keyword evidence="4" id="KW-0175">Coiled coil</keyword>
<dbReference type="Proteomes" id="UP000199008">
    <property type="component" value="Unassembled WGS sequence"/>
</dbReference>
<name>A0A1G9HSQ8_9BACL</name>
<evidence type="ECO:0000313" key="6">
    <source>
        <dbReference type="EMBL" id="SDL15603.1"/>
    </source>
</evidence>
<dbReference type="InterPro" id="IPR027417">
    <property type="entry name" value="P-loop_NTPase"/>
</dbReference>
<feature type="domain" description="ABC transporter" evidence="5">
    <location>
        <begin position="257"/>
        <end position="461"/>
    </location>
</feature>
<dbReference type="GO" id="GO:0016887">
    <property type="term" value="F:ATP hydrolysis activity"/>
    <property type="evidence" value="ECO:0007669"/>
    <property type="project" value="InterPro"/>
</dbReference>
<dbReference type="NCBIfam" id="NF000355">
    <property type="entry name" value="ribo_prot_ABC_F"/>
    <property type="match status" value="1"/>
</dbReference>
<evidence type="ECO:0000256" key="4">
    <source>
        <dbReference type="SAM" id="Coils"/>
    </source>
</evidence>
<dbReference type="CDD" id="cd03221">
    <property type="entry name" value="ABCF_EF-3"/>
    <property type="match status" value="1"/>
</dbReference>
<dbReference type="RefSeq" id="WP_176754146.1">
    <property type="nucleotide sequence ID" value="NZ_FNFY01000026.1"/>
</dbReference>
<evidence type="ECO:0000256" key="3">
    <source>
        <dbReference type="ARBA" id="ARBA00022840"/>
    </source>
</evidence>
<dbReference type="PROSITE" id="PS00211">
    <property type="entry name" value="ABC_TRANSPORTER_1"/>
    <property type="match status" value="1"/>
</dbReference>
<keyword evidence="1" id="KW-0677">Repeat</keyword>
<dbReference type="SMART" id="SM00382">
    <property type="entry name" value="AAA"/>
    <property type="match status" value="2"/>
</dbReference>
<dbReference type="InterPro" id="IPR003439">
    <property type="entry name" value="ABC_transporter-like_ATP-bd"/>
</dbReference>
<keyword evidence="3 6" id="KW-0067">ATP-binding</keyword>
<protein>
    <submittedName>
        <fullName evidence="6">Pleuromutilin/lincosamide/streptogramin A transport system ATP-binding/permease protein</fullName>
    </submittedName>
</protein>
<evidence type="ECO:0000256" key="1">
    <source>
        <dbReference type="ARBA" id="ARBA00022737"/>
    </source>
</evidence>
<dbReference type="InterPro" id="IPR050611">
    <property type="entry name" value="ABCF"/>
</dbReference>
<dbReference type="GO" id="GO:0005524">
    <property type="term" value="F:ATP binding"/>
    <property type="evidence" value="ECO:0007669"/>
    <property type="project" value="UniProtKB-KW"/>
</dbReference>
<dbReference type="InterPro" id="IPR017871">
    <property type="entry name" value="ABC_transporter-like_CS"/>
</dbReference>
<proteinExistence type="predicted"/>
<dbReference type="SUPFAM" id="SSF52540">
    <property type="entry name" value="P-loop containing nucleoside triphosphate hydrolases"/>
    <property type="match status" value="2"/>
</dbReference>